<accession>A0A6J7DVH0</accession>
<dbReference type="PANTHER" id="PTHR34388:SF1">
    <property type="entry name" value="DNA POLYMERASE III SUBUNIT DELTA"/>
    <property type="match status" value="1"/>
</dbReference>
<dbReference type="InterPro" id="IPR048466">
    <property type="entry name" value="DNA_pol3_delta-like_C"/>
</dbReference>
<protein>
    <recommendedName>
        <fullName evidence="1">DNA-directed DNA polymerase</fullName>
        <ecNumber evidence="1">2.7.7.7</ecNumber>
    </recommendedName>
</protein>
<dbReference type="GO" id="GO:0003677">
    <property type="term" value="F:DNA binding"/>
    <property type="evidence" value="ECO:0007669"/>
    <property type="project" value="InterPro"/>
</dbReference>
<dbReference type="GO" id="GO:0009360">
    <property type="term" value="C:DNA polymerase III complex"/>
    <property type="evidence" value="ECO:0007669"/>
    <property type="project" value="TreeGrafter"/>
</dbReference>
<gene>
    <name evidence="9" type="ORF">UFOPK3381_00925</name>
</gene>
<dbReference type="AlphaFoldDB" id="A0A6J7DVH0"/>
<dbReference type="Pfam" id="PF21694">
    <property type="entry name" value="DNA_pol3_delta_C"/>
    <property type="match status" value="1"/>
</dbReference>
<comment type="catalytic activity">
    <reaction evidence="7">
        <text>DNA(n) + a 2'-deoxyribonucleoside 5'-triphosphate = DNA(n+1) + diphosphate</text>
        <dbReference type="Rhea" id="RHEA:22508"/>
        <dbReference type="Rhea" id="RHEA-COMP:17339"/>
        <dbReference type="Rhea" id="RHEA-COMP:17340"/>
        <dbReference type="ChEBI" id="CHEBI:33019"/>
        <dbReference type="ChEBI" id="CHEBI:61560"/>
        <dbReference type="ChEBI" id="CHEBI:173112"/>
        <dbReference type="EC" id="2.7.7.7"/>
    </reaction>
</comment>
<evidence type="ECO:0000256" key="5">
    <source>
        <dbReference type="ARBA" id="ARBA00022932"/>
    </source>
</evidence>
<dbReference type="EMBL" id="CAFBLN010000036">
    <property type="protein sequence ID" value="CAB4873070.1"/>
    <property type="molecule type" value="Genomic_DNA"/>
</dbReference>
<keyword evidence="5" id="KW-0239">DNA-directed DNA polymerase</keyword>
<evidence type="ECO:0000256" key="1">
    <source>
        <dbReference type="ARBA" id="ARBA00012417"/>
    </source>
</evidence>
<dbReference type="Gene3D" id="3.40.50.300">
    <property type="entry name" value="P-loop containing nucleotide triphosphate hydrolases"/>
    <property type="match status" value="1"/>
</dbReference>
<evidence type="ECO:0000256" key="4">
    <source>
        <dbReference type="ARBA" id="ARBA00022705"/>
    </source>
</evidence>
<dbReference type="GO" id="GO:0006261">
    <property type="term" value="P:DNA-templated DNA replication"/>
    <property type="evidence" value="ECO:0007669"/>
    <property type="project" value="TreeGrafter"/>
</dbReference>
<dbReference type="PANTHER" id="PTHR34388">
    <property type="entry name" value="DNA POLYMERASE III SUBUNIT DELTA"/>
    <property type="match status" value="1"/>
</dbReference>
<evidence type="ECO:0000256" key="6">
    <source>
        <dbReference type="ARBA" id="ARBA00034754"/>
    </source>
</evidence>
<organism evidence="9">
    <name type="scientific">freshwater metagenome</name>
    <dbReference type="NCBI Taxonomy" id="449393"/>
    <lineage>
        <taxon>unclassified sequences</taxon>
        <taxon>metagenomes</taxon>
        <taxon>ecological metagenomes</taxon>
    </lineage>
</organism>
<dbReference type="InterPro" id="IPR008921">
    <property type="entry name" value="DNA_pol3_clamp-load_cplx_C"/>
</dbReference>
<keyword evidence="3" id="KW-0548">Nucleotidyltransferase</keyword>
<dbReference type="EC" id="2.7.7.7" evidence="1"/>
<keyword evidence="4" id="KW-0235">DNA replication</keyword>
<proteinExistence type="inferred from homology"/>
<evidence type="ECO:0000256" key="2">
    <source>
        <dbReference type="ARBA" id="ARBA00022679"/>
    </source>
</evidence>
<evidence type="ECO:0000313" key="9">
    <source>
        <dbReference type="EMBL" id="CAB4873070.1"/>
    </source>
</evidence>
<dbReference type="SUPFAM" id="SSF48019">
    <property type="entry name" value="post-AAA+ oligomerization domain-like"/>
    <property type="match status" value="1"/>
</dbReference>
<dbReference type="InterPro" id="IPR005790">
    <property type="entry name" value="DNA_polIII_delta"/>
</dbReference>
<sequence length="327" mass="35499">MTESAIGLFGNNEIIVNDALHALVGETLNGLDPAMALEDFTVNDDTLTPDERESFVQRIVTALNTPPFLVPHRVVVVRNAYALAKANVEVLSRWIEAPVPEVTLILAGTTTKSHALLKVVGRTIDTTVGFKEGESFVKEKLRENNLRVDPAAIGPIMDRLGEEVERVDALARTLWSVFGDAKIGFAEIEPYLGTMGNVPEWDLTDCIDRGRTAEAVKTARRMLDSEGRVPVQVVGILQRHYLRLAQLQNSGAATTAAVVSLLGIKEYPAKKLLGTFNALGTDRVARALQLVAQADIDLKGATALEPTLIMEILVARLAKMSEGAGRR</sequence>
<evidence type="ECO:0000259" key="8">
    <source>
        <dbReference type="Pfam" id="PF21694"/>
    </source>
</evidence>
<feature type="domain" description="DNA polymerase III delta subunit-like C-terminal" evidence="8">
    <location>
        <begin position="202"/>
        <end position="316"/>
    </location>
</feature>
<evidence type="ECO:0000256" key="3">
    <source>
        <dbReference type="ARBA" id="ARBA00022695"/>
    </source>
</evidence>
<keyword evidence="2" id="KW-0808">Transferase</keyword>
<dbReference type="Gene3D" id="1.20.272.10">
    <property type="match status" value="1"/>
</dbReference>
<dbReference type="InterPro" id="IPR027417">
    <property type="entry name" value="P-loop_NTPase"/>
</dbReference>
<dbReference type="NCBIfam" id="TIGR01128">
    <property type="entry name" value="holA"/>
    <property type="match status" value="1"/>
</dbReference>
<evidence type="ECO:0000256" key="7">
    <source>
        <dbReference type="ARBA" id="ARBA00049244"/>
    </source>
</evidence>
<dbReference type="GO" id="GO:0003887">
    <property type="term" value="F:DNA-directed DNA polymerase activity"/>
    <property type="evidence" value="ECO:0007669"/>
    <property type="project" value="UniProtKB-KW"/>
</dbReference>
<name>A0A6J7DVH0_9ZZZZ</name>
<comment type="similarity">
    <text evidence="6">Belongs to the DNA polymerase HolA subunit family.</text>
</comment>
<reference evidence="9" key="1">
    <citation type="submission" date="2020-05" db="EMBL/GenBank/DDBJ databases">
        <authorList>
            <person name="Chiriac C."/>
            <person name="Salcher M."/>
            <person name="Ghai R."/>
            <person name="Kavagutti S V."/>
        </authorList>
    </citation>
    <scope>NUCLEOTIDE SEQUENCE</scope>
</reference>